<keyword evidence="7 11" id="KW-1133">Transmembrane helix</keyword>
<dbReference type="STRING" id="401625.A0A0P1BNK8"/>
<evidence type="ECO:0000256" key="4">
    <source>
        <dbReference type="ARBA" id="ARBA00022692"/>
    </source>
</evidence>
<dbReference type="GO" id="GO:0006886">
    <property type="term" value="P:intracellular protein transport"/>
    <property type="evidence" value="ECO:0007669"/>
    <property type="project" value="InterPro"/>
</dbReference>
<protein>
    <submittedName>
        <fullName evidence="12">Sec61 protein translocation complex, beta subunit</fullName>
    </submittedName>
</protein>
<dbReference type="EMBL" id="CCYA01000254">
    <property type="protein sequence ID" value="CEH17232.1"/>
    <property type="molecule type" value="Genomic_DNA"/>
</dbReference>
<comment type="subcellular location">
    <subcellularLocation>
        <location evidence="1">Endoplasmic reticulum membrane</location>
        <topology evidence="1">Single-pass membrane protein</topology>
    </subcellularLocation>
</comment>
<sequence length="97" mass="9905">MADEASASATQAKLAALASRNSTALRRRAAAKDAASKPNSARAAGAGGSSNTMMRLYTDDSKGLSVDPVVVLVLAVGFVFSVVVLHVGSRIARAFVK</sequence>
<dbReference type="Proteomes" id="UP000054845">
    <property type="component" value="Unassembled WGS sequence"/>
</dbReference>
<feature type="region of interest" description="Disordered" evidence="10">
    <location>
        <begin position="27"/>
        <end position="49"/>
    </location>
</feature>
<evidence type="ECO:0000256" key="9">
    <source>
        <dbReference type="ARBA" id="ARBA00023136"/>
    </source>
</evidence>
<evidence type="ECO:0000256" key="7">
    <source>
        <dbReference type="ARBA" id="ARBA00022989"/>
    </source>
</evidence>
<comment type="similarity">
    <text evidence="2">Belongs to the SEC61-beta family.</text>
</comment>
<proteinExistence type="inferred from homology"/>
<keyword evidence="6" id="KW-0653">Protein transport</keyword>
<keyword evidence="8" id="KW-0811">Translocation</keyword>
<organism evidence="12 13">
    <name type="scientific">Ceraceosorus bombacis</name>
    <dbReference type="NCBI Taxonomy" id="401625"/>
    <lineage>
        <taxon>Eukaryota</taxon>
        <taxon>Fungi</taxon>
        <taxon>Dikarya</taxon>
        <taxon>Basidiomycota</taxon>
        <taxon>Ustilaginomycotina</taxon>
        <taxon>Exobasidiomycetes</taxon>
        <taxon>Ceraceosorales</taxon>
        <taxon>Ceraceosoraceae</taxon>
        <taxon>Ceraceosorus</taxon>
    </lineage>
</organism>
<keyword evidence="13" id="KW-1185">Reference proteome</keyword>
<dbReference type="Pfam" id="PF03911">
    <property type="entry name" value="Sec61_beta"/>
    <property type="match status" value="1"/>
</dbReference>
<evidence type="ECO:0000256" key="5">
    <source>
        <dbReference type="ARBA" id="ARBA00022824"/>
    </source>
</evidence>
<dbReference type="InterPro" id="IPR030671">
    <property type="entry name" value="Sec61-beta/Sbh"/>
</dbReference>
<keyword evidence="4 11" id="KW-0812">Transmembrane</keyword>
<evidence type="ECO:0000256" key="11">
    <source>
        <dbReference type="SAM" id="Phobius"/>
    </source>
</evidence>
<dbReference type="AlphaFoldDB" id="A0A0P1BNK8"/>
<keyword evidence="9 11" id="KW-0472">Membrane</keyword>
<accession>A0A0P1BNK8</accession>
<evidence type="ECO:0000256" key="3">
    <source>
        <dbReference type="ARBA" id="ARBA00022448"/>
    </source>
</evidence>
<evidence type="ECO:0000256" key="1">
    <source>
        <dbReference type="ARBA" id="ARBA00004389"/>
    </source>
</evidence>
<dbReference type="PANTHER" id="PTHR13509">
    <property type="entry name" value="SEC61 SUBUNIT BETA"/>
    <property type="match status" value="1"/>
</dbReference>
<feature type="transmembrane region" description="Helical" evidence="11">
    <location>
        <begin position="69"/>
        <end position="88"/>
    </location>
</feature>
<evidence type="ECO:0000313" key="13">
    <source>
        <dbReference type="Proteomes" id="UP000054845"/>
    </source>
</evidence>
<evidence type="ECO:0000256" key="10">
    <source>
        <dbReference type="SAM" id="MobiDB-lite"/>
    </source>
</evidence>
<evidence type="ECO:0000256" key="8">
    <source>
        <dbReference type="ARBA" id="ARBA00023010"/>
    </source>
</evidence>
<dbReference type="GO" id="GO:0005784">
    <property type="term" value="C:Sec61 translocon complex"/>
    <property type="evidence" value="ECO:0007669"/>
    <property type="project" value="InterPro"/>
</dbReference>
<reference evidence="12 13" key="1">
    <citation type="submission" date="2014-09" db="EMBL/GenBank/DDBJ databases">
        <authorList>
            <person name="Magalhaes I.L.F."/>
            <person name="Oliveira U."/>
            <person name="Santos F.R."/>
            <person name="Vidigal T.H.D.A."/>
            <person name="Brescovit A.D."/>
            <person name="Santos A.J."/>
        </authorList>
    </citation>
    <scope>NUCLEOTIDE SEQUENCE [LARGE SCALE GENOMIC DNA]</scope>
</reference>
<keyword evidence="5" id="KW-0256">Endoplasmic reticulum</keyword>
<evidence type="ECO:0000256" key="2">
    <source>
        <dbReference type="ARBA" id="ARBA00006103"/>
    </source>
</evidence>
<keyword evidence="3" id="KW-0813">Transport</keyword>
<name>A0A0P1BNK8_9BASI</name>
<evidence type="ECO:0000256" key="6">
    <source>
        <dbReference type="ARBA" id="ARBA00022927"/>
    </source>
</evidence>
<dbReference type="InterPro" id="IPR016482">
    <property type="entry name" value="SecG/Sec61-beta/Sbh"/>
</dbReference>
<evidence type="ECO:0000313" key="12">
    <source>
        <dbReference type="EMBL" id="CEH17232.1"/>
    </source>
</evidence>